<protein>
    <submittedName>
        <fullName evidence="2">Uncharacterized protein</fullName>
    </submittedName>
</protein>
<evidence type="ECO:0000313" key="2">
    <source>
        <dbReference type="EMBL" id="OXA59847.1"/>
    </source>
</evidence>
<feature type="chain" id="PRO_5012488770" evidence="1">
    <location>
        <begin position="21"/>
        <end position="192"/>
    </location>
</feature>
<name>A0A226ERR3_FOLCA</name>
<dbReference type="AlphaFoldDB" id="A0A226ERR3"/>
<accession>A0A226ERR3</accession>
<dbReference type="EMBL" id="LNIX01000002">
    <property type="protein sequence ID" value="OXA59847.1"/>
    <property type="molecule type" value="Genomic_DNA"/>
</dbReference>
<gene>
    <name evidence="2" type="ORF">Fcan01_04092</name>
</gene>
<keyword evidence="3" id="KW-1185">Reference proteome</keyword>
<keyword evidence="1" id="KW-0732">Signal</keyword>
<evidence type="ECO:0000256" key="1">
    <source>
        <dbReference type="SAM" id="SignalP"/>
    </source>
</evidence>
<proteinExistence type="predicted"/>
<evidence type="ECO:0000313" key="3">
    <source>
        <dbReference type="Proteomes" id="UP000198287"/>
    </source>
</evidence>
<dbReference type="Proteomes" id="UP000198287">
    <property type="component" value="Unassembled WGS sequence"/>
</dbReference>
<feature type="signal peptide" evidence="1">
    <location>
        <begin position="1"/>
        <end position="20"/>
    </location>
</feature>
<comment type="caution">
    <text evidence="2">The sequence shown here is derived from an EMBL/GenBank/DDBJ whole genome shotgun (WGS) entry which is preliminary data.</text>
</comment>
<sequence length="192" mass="20241">MNTLLQTVFVLIVSLGVSSSQVIDTDGPPTWEGALTQTQCSTFFTSGLFEGICRLNNTALDSITCDVHCQCAHNSVWGECIDRPAGTVGTIVEFGPGMCTCYYQGGKATPIGWTAEPRNSAVCAAYKAVVEANLCAPVNPRCMGDCVCGHGFKNSVCTVAPEDNTKYCVCTDEQNPVAVTQSPVNDVVGIIG</sequence>
<organism evidence="2 3">
    <name type="scientific">Folsomia candida</name>
    <name type="common">Springtail</name>
    <dbReference type="NCBI Taxonomy" id="158441"/>
    <lineage>
        <taxon>Eukaryota</taxon>
        <taxon>Metazoa</taxon>
        <taxon>Ecdysozoa</taxon>
        <taxon>Arthropoda</taxon>
        <taxon>Hexapoda</taxon>
        <taxon>Collembola</taxon>
        <taxon>Entomobryomorpha</taxon>
        <taxon>Isotomoidea</taxon>
        <taxon>Isotomidae</taxon>
        <taxon>Proisotominae</taxon>
        <taxon>Folsomia</taxon>
    </lineage>
</organism>
<reference evidence="2 3" key="1">
    <citation type="submission" date="2015-12" db="EMBL/GenBank/DDBJ databases">
        <title>The genome of Folsomia candida.</title>
        <authorList>
            <person name="Faddeeva A."/>
            <person name="Derks M.F."/>
            <person name="Anvar Y."/>
            <person name="Smit S."/>
            <person name="Van Straalen N."/>
            <person name="Roelofs D."/>
        </authorList>
    </citation>
    <scope>NUCLEOTIDE SEQUENCE [LARGE SCALE GENOMIC DNA]</scope>
    <source>
        <strain evidence="2 3">VU population</strain>
        <tissue evidence="2">Whole body</tissue>
    </source>
</reference>